<dbReference type="Proteomes" id="UP001597241">
    <property type="component" value="Unassembled WGS sequence"/>
</dbReference>
<gene>
    <name evidence="2" type="ORF">ACFQ5N_12495</name>
</gene>
<dbReference type="Pfam" id="PF01345">
    <property type="entry name" value="DUF11"/>
    <property type="match status" value="3"/>
</dbReference>
<dbReference type="RefSeq" id="WP_386809939.1">
    <property type="nucleotide sequence ID" value="NZ_JBHTMV010000007.1"/>
</dbReference>
<dbReference type="EMBL" id="JBHTMV010000007">
    <property type="protein sequence ID" value="MFD1294656.1"/>
    <property type="molecule type" value="Genomic_DNA"/>
</dbReference>
<dbReference type="Gene3D" id="2.60.40.3440">
    <property type="match status" value="2"/>
</dbReference>
<evidence type="ECO:0000313" key="2">
    <source>
        <dbReference type="EMBL" id="MFD1294656.1"/>
    </source>
</evidence>
<evidence type="ECO:0000313" key="3">
    <source>
        <dbReference type="Proteomes" id="UP001597241"/>
    </source>
</evidence>
<keyword evidence="3" id="KW-1185">Reference proteome</keyword>
<accession>A0ABW3WQG5</accession>
<name>A0ABW3WQG5_9FLAO</name>
<dbReference type="InterPro" id="IPR047589">
    <property type="entry name" value="DUF11_rpt"/>
</dbReference>
<dbReference type="Pfam" id="PF17963">
    <property type="entry name" value="Big_9"/>
    <property type="match status" value="5"/>
</dbReference>
<feature type="domain" description="DUF11" evidence="1">
    <location>
        <begin position="1266"/>
        <end position="1370"/>
    </location>
</feature>
<feature type="domain" description="DUF11" evidence="1">
    <location>
        <begin position="1526"/>
        <end position="1639"/>
    </location>
</feature>
<dbReference type="PANTHER" id="PTHR34819">
    <property type="entry name" value="LARGE CYSTEINE-RICH PERIPLASMIC PROTEIN OMCB"/>
    <property type="match status" value="1"/>
</dbReference>
<dbReference type="Gene3D" id="2.60.40.3080">
    <property type="match status" value="1"/>
</dbReference>
<dbReference type="InterPro" id="IPR026395">
    <property type="entry name" value="CshA_fibril"/>
</dbReference>
<dbReference type="InterPro" id="IPR013783">
    <property type="entry name" value="Ig-like_fold"/>
</dbReference>
<feature type="domain" description="DUF11" evidence="1">
    <location>
        <begin position="1395"/>
        <end position="1510"/>
    </location>
</feature>
<sequence length="1749" mass="186188">VGDTSDTATGTILDDDVPMVDSTLITVTEESENTPLGLTAPTGIDLTDVSSIIIEVTGLPTLGSVTLADGSIVSNGDLLSIAQLTSLEYDAPVDYTLGEVVGEFMYTLNNGISSPVTGKTTINVIPVNDAPIAVDDTYMVDEDGTVVLMPLMGDTDIEGPVNLVSINGVELTGGIQTITVPNGIVEIDGSGVITFIPETDYNGLVNFPYVIEDSEGVEASAIQEITVNEINDAPVAVDDTYSVNEGESVVLLPLTGDSDIEGPVSLVSINGENVLGTTQTITVPNGTVSINSVGEITFTPNTNYFGNVTFPYEIEDEDGVLASANEIITVNAVINAEDDVVSDVDGINGGTAIINVFDNDTFENNTVNPNDVTLTIVDADPSGYITLNPDGSVDMLDGTPEGTYSITYSICENSNMSNCDTAIVTVNVVCNSTKISGVVMNVGNNTPLANVPVTLIPNKGTTGATLLMLTDANGYYNFTGFIPGDYIIQVQDANLNTAHNLYNVDASLSFLYIDNCDYVENNFTYDTTDLPVLGNFVWYDLNNNGIQDEWFDANNDGVVTQNIPDENGVVDYSAWEWIDFNGDGSYEGANNEGELNAAGFSNTDNTIPNVYVTGPNGFAKEIIVGIQGYWRTRGESNGWGTYDVTFDYEAGIEAAANLVRERGLVKVLPNAVGAKSAKTAKSQTYTVCGVTNEGNKSTQLTATNSVDNTLDFGIICEVFNSAPIANTDEITANEDATITLNVTSNDTDSDGTIDVATVDLDPSTPGIQTTWTVENEGTYTVDQLGVVTFVPVADFNGVATPVEYTVNDNEGLTSEIATITVTVNPVNDDPVAVDDFATTNEDVPVIIAVLDNDLDSDGDVLTVTEAISTDGTVIINTDGTITFTPNPDFVGEAVVTYTITDENGATDVAIVTIAVEEDRDITITTEEVCIDDAPYVIYDITPVGFVPSEGATIIWRKMDGTIVSELNNQSLSGQLLWPGAVVDSNGVCIAWPGWEFVNGTWVEINDGLRPEMELVISLNPESTVVVYYPAATSDCSPNPNNAPVLGDDVAEAVENLPVSGNLLPNDSDLDGDELVLNTTPVTPPTNGTVVINPDGSYTYTPNADFVGTDSFVYEVCDNATTPACTTATVTITVLGDNDGDGLADVDDIDDDNDGNPDVTDPNVTDPIAVDDVATILFNEIGVIDILLNDDYLSSANTTLTQIGGNAIGVATFDPMTGEMTYTPDPSEAGKTVEVEYEVCYVITTGDSAPGSCESAKVSITIPEAADLVLEKVVNNTLPVLGEDVVFTITLANNGPSDATGVQILDKLPLGYTYVSHTTSVGSFDNSSGYWIIDTVLNGATETLVVTATVNSVNDYLNTAEVIAADQVDPTSVPGNKNPSEDDQAEAGISVVGSIDLSLTKTVVDGDVVLGAGTLKTFEIRVLNDGPSIATGVQVVDLLPSGYDYVGYNSTIGTYDPNSGLWNLGFIEPGNTAVLMLDVNVLAEGEYNNCAQITAANEADVDSVPNNDDATEDDFDCAEIVLLQELDLSIEKTVVDNNFEPRINDEVTFEIRLTNNGVINATSVQVEDVLPTGYSFITYSSTTGTYDEETGLWNVIEVEPGKTEVLLVATVVNEIGDYLNCATITNIDQIDTDSTNDSSCIELDPLPEIVLNIPEAFTPNGDGINDVFELEYLEVIYPNFKMEIVNRWGNKVYDYQHNGNAETAPMWWDGYSDGRWNVGTGELPVGTYFYTIYFNNNEREPLTGWVYLRR</sequence>
<evidence type="ECO:0000259" key="1">
    <source>
        <dbReference type="Pfam" id="PF01345"/>
    </source>
</evidence>
<feature type="non-terminal residue" evidence="2">
    <location>
        <position position="1"/>
    </location>
</feature>
<dbReference type="PANTHER" id="PTHR34819:SF3">
    <property type="entry name" value="CELL SURFACE PROTEIN"/>
    <property type="match status" value="1"/>
</dbReference>
<dbReference type="NCBIfam" id="TIGR01451">
    <property type="entry name" value="B_ant_repeat"/>
    <property type="match status" value="3"/>
</dbReference>
<organism evidence="2 3">
    <name type="scientific">Lutibacter holmesii</name>
    <dbReference type="NCBI Taxonomy" id="1137985"/>
    <lineage>
        <taxon>Bacteria</taxon>
        <taxon>Pseudomonadati</taxon>
        <taxon>Bacteroidota</taxon>
        <taxon>Flavobacteriia</taxon>
        <taxon>Flavobacteriales</taxon>
        <taxon>Flavobacteriaceae</taxon>
        <taxon>Lutibacter</taxon>
    </lineage>
</organism>
<dbReference type="NCBIfam" id="TIGR04131">
    <property type="entry name" value="Bac_Flav_CTERM"/>
    <property type="match status" value="1"/>
</dbReference>
<dbReference type="NCBIfam" id="NF012211">
    <property type="entry name" value="tand_rpt_95"/>
    <property type="match status" value="5"/>
</dbReference>
<dbReference type="Gene3D" id="2.60.40.2810">
    <property type="match status" value="1"/>
</dbReference>
<dbReference type="InterPro" id="IPR051172">
    <property type="entry name" value="Chlamydia_OmcB"/>
</dbReference>
<comment type="caution">
    <text evidence="2">The sequence shown here is derived from an EMBL/GenBank/DDBJ whole genome shotgun (WGS) entry which is preliminary data.</text>
</comment>
<dbReference type="Gene3D" id="2.60.40.10">
    <property type="entry name" value="Immunoglobulins"/>
    <property type="match status" value="1"/>
</dbReference>
<dbReference type="NCBIfam" id="TIGR04225">
    <property type="entry name" value="CshA_fibril_rpt"/>
    <property type="match status" value="1"/>
</dbReference>
<dbReference type="Pfam" id="PF13585">
    <property type="entry name" value="CHU_C"/>
    <property type="match status" value="1"/>
</dbReference>
<dbReference type="InterPro" id="IPR026341">
    <property type="entry name" value="T9SS_type_B"/>
</dbReference>
<proteinExistence type="predicted"/>
<reference evidence="3" key="1">
    <citation type="journal article" date="2019" name="Int. J. Syst. Evol. Microbiol.">
        <title>The Global Catalogue of Microorganisms (GCM) 10K type strain sequencing project: providing services to taxonomists for standard genome sequencing and annotation.</title>
        <authorList>
            <consortium name="The Broad Institute Genomics Platform"/>
            <consortium name="The Broad Institute Genome Sequencing Center for Infectious Disease"/>
            <person name="Wu L."/>
            <person name="Ma J."/>
        </authorList>
    </citation>
    <scope>NUCLEOTIDE SEQUENCE [LARGE SCALE GENOMIC DNA]</scope>
    <source>
        <strain evidence="3">CCUG 62221</strain>
    </source>
</reference>
<dbReference type="InterPro" id="IPR001434">
    <property type="entry name" value="OmcB-like_DUF11"/>
</dbReference>
<dbReference type="SUPFAM" id="SSF49478">
    <property type="entry name" value="Cna protein B-type domain"/>
    <property type="match status" value="1"/>
</dbReference>
<protein>
    <submittedName>
        <fullName evidence="2">Ig-like domain-containing protein</fullName>
    </submittedName>
</protein>